<keyword evidence="5" id="KW-0677">Repeat</keyword>
<dbReference type="SUPFAM" id="SSF51412">
    <property type="entry name" value="Inosine monophosphate dehydrogenase (IMPDH)"/>
    <property type="match status" value="1"/>
</dbReference>
<dbReference type="InterPro" id="IPR000644">
    <property type="entry name" value="CBS_dom"/>
</dbReference>
<comment type="caution">
    <text evidence="13">Lacks conserved residue(s) required for the propagation of feature annotation.</text>
</comment>
<dbReference type="SUPFAM" id="SSF54631">
    <property type="entry name" value="CBS-domain pair"/>
    <property type="match status" value="1"/>
</dbReference>
<feature type="binding site" evidence="13">
    <location>
        <position position="468"/>
    </location>
    <ligand>
        <name>K(+)</name>
        <dbReference type="ChEBI" id="CHEBI:29103"/>
        <note>ligand shared between two tetrameric partners</note>
    </ligand>
</feature>
<reference evidence="22 23" key="1">
    <citation type="submission" date="2017-11" db="EMBL/GenBank/DDBJ databases">
        <title>Animal gut microbial communities from fecal samples from Wisconsin, USA.</title>
        <authorList>
            <person name="Neumann A."/>
        </authorList>
    </citation>
    <scope>NUCLEOTIDE SEQUENCE [LARGE SCALE GENOMIC DNA]</scope>
    <source>
        <strain evidence="22 23">UWS3</strain>
    </source>
</reference>
<feature type="binding site" evidence="16">
    <location>
        <begin position="244"/>
        <end position="246"/>
    </location>
    <ligand>
        <name>NAD(+)</name>
        <dbReference type="ChEBI" id="CHEBI:57540"/>
    </ligand>
</feature>
<dbReference type="RefSeq" id="WP_100425905.1">
    <property type="nucleotide sequence ID" value="NZ_JAQXKX010000054.1"/>
</dbReference>
<evidence type="ECO:0000256" key="20">
    <source>
        <dbReference type="RuleBase" id="RU003928"/>
    </source>
</evidence>
<evidence type="ECO:0000259" key="21">
    <source>
        <dbReference type="PROSITE" id="PS51371"/>
    </source>
</evidence>
<dbReference type="NCBIfam" id="TIGR01302">
    <property type="entry name" value="IMP_dehydrog"/>
    <property type="match status" value="1"/>
</dbReference>
<feature type="binding site" evidence="13 15">
    <location>
        <position position="412"/>
    </location>
    <ligand>
        <name>IMP</name>
        <dbReference type="ChEBI" id="CHEBI:58053"/>
    </ligand>
</feature>
<evidence type="ECO:0000256" key="5">
    <source>
        <dbReference type="ARBA" id="ARBA00022737"/>
    </source>
</evidence>
<feature type="binding site" description="in other chain" evidence="13 17">
    <location>
        <position position="298"/>
    </location>
    <ligand>
        <name>K(+)</name>
        <dbReference type="ChEBI" id="CHEBI:29103"/>
        <note>ligand shared between two tetrameric partners</note>
    </ligand>
</feature>
<feature type="binding site" evidence="13 15">
    <location>
        <begin position="381"/>
        <end position="385"/>
    </location>
    <ligand>
        <name>IMP</name>
        <dbReference type="ChEBI" id="CHEBI:58053"/>
    </ligand>
</feature>
<evidence type="ECO:0000256" key="12">
    <source>
        <dbReference type="ARBA" id="ARBA00048028"/>
    </source>
</evidence>
<feature type="binding site" description="in other chain" evidence="13 17">
    <location>
        <position position="296"/>
    </location>
    <ligand>
        <name>K(+)</name>
        <dbReference type="ChEBI" id="CHEBI:29103"/>
        <note>ligand shared between two tetrameric partners</note>
    </ligand>
</feature>
<evidence type="ECO:0000313" key="22">
    <source>
        <dbReference type="EMBL" id="PJJ42011.1"/>
    </source>
</evidence>
<feature type="binding site" evidence="13 15">
    <location>
        <begin position="334"/>
        <end position="336"/>
    </location>
    <ligand>
        <name>IMP</name>
        <dbReference type="ChEBI" id="CHEBI:58053"/>
    </ligand>
</feature>
<dbReference type="SMART" id="SM01240">
    <property type="entry name" value="IMPDH"/>
    <property type="match status" value="1"/>
</dbReference>
<accession>A0A2M9A8F5</accession>
<evidence type="ECO:0000256" key="17">
    <source>
        <dbReference type="PIRSR" id="PIRSR000130-4"/>
    </source>
</evidence>
<evidence type="ECO:0000256" key="14">
    <source>
        <dbReference type="PIRSR" id="PIRSR000130-1"/>
    </source>
</evidence>
<dbReference type="CDD" id="cd00381">
    <property type="entry name" value="IMPDH"/>
    <property type="match status" value="1"/>
</dbReference>
<dbReference type="FunFam" id="3.20.20.70:FF:000003">
    <property type="entry name" value="GMP reductase"/>
    <property type="match status" value="1"/>
</dbReference>
<evidence type="ECO:0000256" key="2">
    <source>
        <dbReference type="ARBA" id="ARBA00005502"/>
    </source>
</evidence>
<evidence type="ECO:0000256" key="10">
    <source>
        <dbReference type="ARBA" id="ARBA00023027"/>
    </source>
</evidence>
<evidence type="ECO:0000256" key="15">
    <source>
        <dbReference type="PIRSR" id="PIRSR000130-2"/>
    </source>
</evidence>
<evidence type="ECO:0000256" key="9">
    <source>
        <dbReference type="ARBA" id="ARBA00023002"/>
    </source>
</evidence>
<gene>
    <name evidence="13" type="primary">guaB</name>
    <name evidence="22" type="ORF">BGX16_2025</name>
</gene>
<comment type="subunit">
    <text evidence="3 13">Homotetramer.</text>
</comment>
<proteinExistence type="inferred from homology"/>
<dbReference type="GO" id="GO:0000166">
    <property type="term" value="F:nucleotide binding"/>
    <property type="evidence" value="ECO:0007669"/>
    <property type="project" value="UniProtKB-UniRule"/>
</dbReference>
<evidence type="ECO:0000256" key="6">
    <source>
        <dbReference type="ARBA" id="ARBA00022749"/>
    </source>
</evidence>
<comment type="similarity">
    <text evidence="2 13 19">Belongs to the IMPDH/GMPR family.</text>
</comment>
<dbReference type="InterPro" id="IPR005990">
    <property type="entry name" value="IMP_DH"/>
</dbReference>
<evidence type="ECO:0000256" key="13">
    <source>
        <dbReference type="HAMAP-Rule" id="MF_01964"/>
    </source>
</evidence>
<dbReference type="UniPathway" id="UPA00601">
    <property type="reaction ID" value="UER00295"/>
</dbReference>
<feature type="binding site" evidence="13 15">
    <location>
        <position position="299"/>
    </location>
    <ligand>
        <name>IMP</name>
        <dbReference type="ChEBI" id="CHEBI:58053"/>
    </ligand>
</feature>
<dbReference type="InterPro" id="IPR013785">
    <property type="entry name" value="Aldolase_TIM"/>
</dbReference>
<feature type="binding site" evidence="13">
    <location>
        <position position="467"/>
    </location>
    <ligand>
        <name>K(+)</name>
        <dbReference type="ChEBI" id="CHEBI:29103"/>
        <note>ligand shared between two tetrameric partners</note>
    </ligand>
</feature>
<dbReference type="EC" id="1.1.1.205" evidence="13 20"/>
<dbReference type="GO" id="GO:0046872">
    <property type="term" value="F:metal ion binding"/>
    <property type="evidence" value="ECO:0007669"/>
    <property type="project" value="UniProtKB-UniRule"/>
</dbReference>
<sequence>MKLLPEALTFDDVLLVPAESSVLPAETDVSTQLAPNIKLNIPIISAAMDTVTTAPLAISLALQGGLGIIHKNMSVEAQAEEVRKVKRWQSGIVTNPVTLDADQPVSAAFELRARNKVSGFPILSKGKLVGMLTSRDLRTVSDMNVKIRTIMTKNPVTASPKVSLAKAKEILAEKRIEKLPLVDASGALKGLITMTDILKRENNPNASLDKNGQLLVGAAVSTSANTLERVAALVEAGVDLLIIDTAHGHHIGVRNMVKTVRKKYPKLTICAGNVCTPEAVAELAKCGANIVKVGIGPGSICTTRIVAGVGYPQFSAVMECGKMARKVGVKIIADGGLKFSGDIVKALAAGGHAVMVGSLFAGTEEAPGEVILADGRSYKSYRGMGSLAAMKAGSADRYFQGGVQEPRKFVPEGIEGRVPYKGPLRDTVYQLIGGIHSAMGYAGAANLEELYKKATFVRITGAGLRESHPHDVTITKEAPNYRTGD</sequence>
<feature type="binding site" evidence="13">
    <location>
        <position position="244"/>
    </location>
    <ligand>
        <name>NAD(+)</name>
        <dbReference type="ChEBI" id="CHEBI:57540"/>
    </ligand>
</feature>
<feature type="binding site" evidence="13 16">
    <location>
        <begin position="294"/>
        <end position="296"/>
    </location>
    <ligand>
        <name>NAD(+)</name>
        <dbReference type="ChEBI" id="CHEBI:57540"/>
    </ligand>
</feature>
<evidence type="ECO:0000256" key="11">
    <source>
        <dbReference type="ARBA" id="ARBA00023122"/>
    </source>
</evidence>
<dbReference type="AlphaFoldDB" id="A0A2M9A8F5"/>
<feature type="active site" description="Proton acceptor" evidence="13 14">
    <location>
        <position position="397"/>
    </location>
</feature>
<evidence type="ECO:0000256" key="3">
    <source>
        <dbReference type="ARBA" id="ARBA00011881"/>
    </source>
</evidence>
<protein>
    <recommendedName>
        <fullName evidence="13 20">Inosine-5'-monophosphate dehydrogenase</fullName>
        <shortName evidence="13">IMP dehydrogenase</shortName>
        <shortName evidence="13">IMPD</shortName>
        <shortName evidence="13">IMPDH</shortName>
        <ecNumber evidence="13 20">1.1.1.205</ecNumber>
    </recommendedName>
</protein>
<keyword evidence="11 18" id="KW-0129">CBS domain</keyword>
<keyword evidence="8 13" id="KW-0630">Potassium</keyword>
<dbReference type="Pfam" id="PF00478">
    <property type="entry name" value="IMPDH"/>
    <property type="match status" value="1"/>
</dbReference>
<dbReference type="Pfam" id="PF00571">
    <property type="entry name" value="CBS"/>
    <property type="match status" value="2"/>
</dbReference>
<keyword evidence="9 13" id="KW-0560">Oxidoreductase</keyword>
<name>A0A2M9A8F5_9BACT</name>
<evidence type="ECO:0000256" key="18">
    <source>
        <dbReference type="PROSITE-ProRule" id="PRU00703"/>
    </source>
</evidence>
<dbReference type="SMART" id="SM00116">
    <property type="entry name" value="CBS"/>
    <property type="match status" value="2"/>
</dbReference>
<dbReference type="EMBL" id="PGEX01000001">
    <property type="protein sequence ID" value="PJJ42011.1"/>
    <property type="molecule type" value="Genomic_DNA"/>
</dbReference>
<dbReference type="PROSITE" id="PS00487">
    <property type="entry name" value="IMP_DH_GMP_RED"/>
    <property type="match status" value="1"/>
</dbReference>
<organism evidence="22 23">
    <name type="scientific">Hallerella succinigenes</name>
    <dbReference type="NCBI Taxonomy" id="1896222"/>
    <lineage>
        <taxon>Bacteria</taxon>
        <taxon>Pseudomonadati</taxon>
        <taxon>Fibrobacterota</taxon>
        <taxon>Fibrobacteria</taxon>
        <taxon>Fibrobacterales</taxon>
        <taxon>Fibrobacteraceae</taxon>
        <taxon>Hallerella</taxon>
    </lineage>
</organism>
<dbReference type="Proteomes" id="UP000231134">
    <property type="component" value="Unassembled WGS sequence"/>
</dbReference>
<dbReference type="Gene3D" id="3.20.20.70">
    <property type="entry name" value="Aldolase class I"/>
    <property type="match status" value="1"/>
</dbReference>
<dbReference type="InterPro" id="IPR046342">
    <property type="entry name" value="CBS_dom_sf"/>
</dbReference>
<feature type="binding site" description="in other chain" evidence="13 17">
    <location>
        <position position="301"/>
    </location>
    <ligand>
        <name>K(+)</name>
        <dbReference type="ChEBI" id="CHEBI:29103"/>
        <note>ligand shared between two tetrameric partners</note>
    </ligand>
</feature>
<comment type="cofactor">
    <cofactor evidence="1 13">
        <name>K(+)</name>
        <dbReference type="ChEBI" id="CHEBI:29103"/>
    </cofactor>
</comment>
<comment type="catalytic activity">
    <reaction evidence="12 13 20">
        <text>IMP + NAD(+) + H2O = XMP + NADH + H(+)</text>
        <dbReference type="Rhea" id="RHEA:11708"/>
        <dbReference type="ChEBI" id="CHEBI:15377"/>
        <dbReference type="ChEBI" id="CHEBI:15378"/>
        <dbReference type="ChEBI" id="CHEBI:57464"/>
        <dbReference type="ChEBI" id="CHEBI:57540"/>
        <dbReference type="ChEBI" id="CHEBI:57945"/>
        <dbReference type="ChEBI" id="CHEBI:58053"/>
        <dbReference type="EC" id="1.1.1.205"/>
    </reaction>
</comment>
<evidence type="ECO:0000256" key="8">
    <source>
        <dbReference type="ARBA" id="ARBA00022958"/>
    </source>
</evidence>
<evidence type="ECO:0000256" key="4">
    <source>
        <dbReference type="ARBA" id="ARBA00022723"/>
    </source>
</evidence>
<dbReference type="InterPro" id="IPR015875">
    <property type="entry name" value="IMP_DH/GMP_Rdtase_CS"/>
</dbReference>
<dbReference type="PIRSF" id="PIRSF000130">
    <property type="entry name" value="IMPDH"/>
    <property type="match status" value="1"/>
</dbReference>
<dbReference type="HAMAP" id="MF_01964">
    <property type="entry name" value="IMPDH"/>
    <property type="match status" value="1"/>
</dbReference>
<comment type="pathway">
    <text evidence="13 20">Purine metabolism; XMP biosynthesis via de novo pathway; XMP from IMP: step 1/1.</text>
</comment>
<dbReference type="PANTHER" id="PTHR11911:SF111">
    <property type="entry name" value="INOSINE-5'-MONOPHOSPHATE DEHYDROGENASE"/>
    <property type="match status" value="1"/>
</dbReference>
<dbReference type="CDD" id="cd04601">
    <property type="entry name" value="CBS_pair_IMPDH"/>
    <property type="match status" value="1"/>
</dbReference>
<evidence type="ECO:0000256" key="19">
    <source>
        <dbReference type="RuleBase" id="RU003927"/>
    </source>
</evidence>
<dbReference type="GO" id="GO:0006177">
    <property type="term" value="P:GMP biosynthetic process"/>
    <property type="evidence" value="ECO:0007669"/>
    <property type="project" value="UniProtKB-UniRule"/>
</dbReference>
<evidence type="ECO:0000256" key="16">
    <source>
        <dbReference type="PIRSR" id="PIRSR000130-3"/>
    </source>
</evidence>
<keyword evidence="7 13" id="KW-0658">Purine biosynthesis</keyword>
<comment type="caution">
    <text evidence="22">The sequence shown here is derived from an EMBL/GenBank/DDBJ whole genome shotgun (WGS) entry which is preliminary data.</text>
</comment>
<dbReference type="GO" id="GO:0006183">
    <property type="term" value="P:GTP biosynthetic process"/>
    <property type="evidence" value="ECO:0007669"/>
    <property type="project" value="TreeGrafter"/>
</dbReference>
<feature type="active site" description="Thioimidate intermediate" evidence="13 14">
    <location>
        <position position="301"/>
    </location>
</feature>
<keyword evidence="23" id="KW-1185">Reference proteome</keyword>
<evidence type="ECO:0000256" key="1">
    <source>
        <dbReference type="ARBA" id="ARBA00001958"/>
    </source>
</evidence>
<dbReference type="OrthoDB" id="9805398at2"/>
<comment type="function">
    <text evidence="13">Catalyzes the conversion of inosine 5'-phosphate (IMP) to xanthosine 5'-phosphate (XMP), the first committed and rate-limiting step in the de novo synthesis of guanine nucleotides, and therefore plays an important role in the regulation of cell growth.</text>
</comment>
<comment type="activity regulation">
    <text evidence="13">Mycophenolic acid (MPA) is a non-competitive inhibitor that prevents formation of the closed enzyme conformation by binding to the same site as the amobile flap. In contrast, mizoribine monophosphate (MZP) is a competitive inhibitor that induces the closed conformation. MPA is a potent inhibitor of mammalian IMPDHs but a poor inhibitor of the bacterial enzymes. MZP is a more potent inhibitor of bacterial IMPDH.</text>
</comment>
<feature type="domain" description="CBS" evidence="21">
    <location>
        <begin position="92"/>
        <end position="147"/>
    </location>
</feature>
<dbReference type="GO" id="GO:0003938">
    <property type="term" value="F:IMP dehydrogenase activity"/>
    <property type="evidence" value="ECO:0007669"/>
    <property type="project" value="UniProtKB-UniRule"/>
</dbReference>
<keyword evidence="4 13" id="KW-0479">Metal-binding</keyword>
<keyword evidence="10 13" id="KW-0520">NAD</keyword>
<feature type="binding site" evidence="13 15">
    <location>
        <begin position="357"/>
        <end position="358"/>
    </location>
    <ligand>
        <name>IMP</name>
        <dbReference type="ChEBI" id="CHEBI:58053"/>
    </ligand>
</feature>
<keyword evidence="6 13" id="KW-0332">GMP biosynthesis</keyword>
<dbReference type="PROSITE" id="PS51371">
    <property type="entry name" value="CBS"/>
    <property type="match status" value="2"/>
</dbReference>
<dbReference type="PANTHER" id="PTHR11911">
    <property type="entry name" value="INOSINE-5-MONOPHOSPHATE DEHYDROGENASE RELATED"/>
    <property type="match status" value="1"/>
</dbReference>
<evidence type="ECO:0000313" key="23">
    <source>
        <dbReference type="Proteomes" id="UP000231134"/>
    </source>
</evidence>
<evidence type="ECO:0000256" key="7">
    <source>
        <dbReference type="ARBA" id="ARBA00022755"/>
    </source>
</evidence>
<feature type="domain" description="CBS" evidence="21">
    <location>
        <begin position="151"/>
        <end position="207"/>
    </location>
</feature>
<dbReference type="InterPro" id="IPR001093">
    <property type="entry name" value="IMP_DH_GMPRt"/>
</dbReference>
<feature type="binding site" evidence="13">
    <location>
        <position position="466"/>
    </location>
    <ligand>
        <name>K(+)</name>
        <dbReference type="ChEBI" id="CHEBI:29103"/>
        <note>ligand shared between two tetrameric partners</note>
    </ligand>
</feature>